<reference evidence="1" key="2">
    <citation type="submission" date="2020-09" db="EMBL/GenBank/DDBJ databases">
        <authorList>
            <person name="Sun Q."/>
            <person name="Kim S."/>
        </authorList>
    </citation>
    <scope>NUCLEOTIDE SEQUENCE</scope>
    <source>
        <strain evidence="1">KCTC 12711</strain>
    </source>
</reference>
<proteinExistence type="predicted"/>
<protein>
    <submittedName>
        <fullName evidence="1">Uncharacterized protein</fullName>
    </submittedName>
</protein>
<dbReference type="EMBL" id="BMXA01000007">
    <property type="protein sequence ID" value="GHA18752.1"/>
    <property type="molecule type" value="Genomic_DNA"/>
</dbReference>
<keyword evidence="2" id="KW-1185">Reference proteome</keyword>
<dbReference type="Proteomes" id="UP000614811">
    <property type="component" value="Unassembled WGS sequence"/>
</dbReference>
<organism evidence="1 2">
    <name type="scientific">Arenicella chitinivorans</name>
    <dbReference type="NCBI Taxonomy" id="1329800"/>
    <lineage>
        <taxon>Bacteria</taxon>
        <taxon>Pseudomonadati</taxon>
        <taxon>Pseudomonadota</taxon>
        <taxon>Gammaproteobacteria</taxon>
        <taxon>Arenicellales</taxon>
        <taxon>Arenicellaceae</taxon>
        <taxon>Arenicella</taxon>
    </lineage>
</organism>
<dbReference type="RefSeq" id="WP_189402571.1">
    <property type="nucleotide sequence ID" value="NZ_BMXA01000007.1"/>
</dbReference>
<evidence type="ECO:0000313" key="1">
    <source>
        <dbReference type="EMBL" id="GHA18752.1"/>
    </source>
</evidence>
<dbReference type="AlphaFoldDB" id="A0A918RZW0"/>
<reference evidence="1" key="1">
    <citation type="journal article" date="2014" name="Int. J. Syst. Evol. Microbiol.">
        <title>Complete genome sequence of Corynebacterium casei LMG S-19264T (=DSM 44701T), isolated from a smear-ripened cheese.</title>
        <authorList>
            <consortium name="US DOE Joint Genome Institute (JGI-PGF)"/>
            <person name="Walter F."/>
            <person name="Albersmeier A."/>
            <person name="Kalinowski J."/>
            <person name="Ruckert C."/>
        </authorList>
    </citation>
    <scope>NUCLEOTIDE SEQUENCE</scope>
    <source>
        <strain evidence="1">KCTC 12711</strain>
    </source>
</reference>
<comment type="caution">
    <text evidence="1">The sequence shown here is derived from an EMBL/GenBank/DDBJ whole genome shotgun (WGS) entry which is preliminary data.</text>
</comment>
<sequence length="140" mass="14719">MADCSGYGIGVRFFLCVDGAVGNGKKANLTISISNQGRYSYDTSSPITVPNWDGSALSVNLDNLLTYGFSNANCDIKTTLKIKPDGGSNSGTLLLEHVLTNCGPATTSYYPQVFENCGGVGPHVISEMSTFSLEFVGCDG</sequence>
<evidence type="ECO:0000313" key="2">
    <source>
        <dbReference type="Proteomes" id="UP000614811"/>
    </source>
</evidence>
<name>A0A918RZW0_9GAMM</name>
<accession>A0A918RZW0</accession>
<gene>
    <name evidence="1" type="ORF">GCM10008090_30450</name>
</gene>